<organism evidence="1">
    <name type="scientific">marine metagenome</name>
    <dbReference type="NCBI Taxonomy" id="408172"/>
    <lineage>
        <taxon>unclassified sequences</taxon>
        <taxon>metagenomes</taxon>
        <taxon>ecological metagenomes</taxon>
    </lineage>
</organism>
<dbReference type="EMBL" id="UINC01017080">
    <property type="protein sequence ID" value="SVA70596.1"/>
    <property type="molecule type" value="Genomic_DNA"/>
</dbReference>
<reference evidence="1" key="1">
    <citation type="submission" date="2018-05" db="EMBL/GenBank/DDBJ databases">
        <authorList>
            <person name="Lanie J.A."/>
            <person name="Ng W.-L."/>
            <person name="Kazmierczak K.M."/>
            <person name="Andrzejewski T.M."/>
            <person name="Davidsen T.M."/>
            <person name="Wayne K.J."/>
            <person name="Tettelin H."/>
            <person name="Glass J.I."/>
            <person name="Rusch D."/>
            <person name="Podicherti R."/>
            <person name="Tsui H.-C.T."/>
            <person name="Winkler M.E."/>
        </authorList>
    </citation>
    <scope>NUCLEOTIDE SEQUENCE</scope>
</reference>
<dbReference type="AlphaFoldDB" id="A0A381Y0H9"/>
<protein>
    <submittedName>
        <fullName evidence="1">Uncharacterized protein</fullName>
    </submittedName>
</protein>
<name>A0A381Y0H9_9ZZZZ</name>
<sequence>MVYILVSGGIVKSDYKIFMDFIVCILLN</sequence>
<accession>A0A381Y0H9</accession>
<evidence type="ECO:0000313" key="1">
    <source>
        <dbReference type="EMBL" id="SVA70596.1"/>
    </source>
</evidence>
<gene>
    <name evidence="1" type="ORF">METZ01_LOCUS123450</name>
</gene>
<proteinExistence type="predicted"/>